<dbReference type="AlphaFoldDB" id="A0A7W9L1U3"/>
<evidence type="ECO:0000259" key="2">
    <source>
        <dbReference type="SMART" id="SM00672"/>
    </source>
</evidence>
<gene>
    <name evidence="3" type="ORF">GGQ63_002048</name>
</gene>
<reference evidence="3 4" key="1">
    <citation type="submission" date="2020-08" db="EMBL/GenBank/DDBJ databases">
        <title>Genomic Encyclopedia of Type Strains, Phase IV (KMG-IV): sequencing the most valuable type-strain genomes for metagenomic binning, comparative biology and taxonomic classification.</title>
        <authorList>
            <person name="Goeker M."/>
        </authorList>
    </citation>
    <scope>NUCLEOTIDE SEQUENCE [LARGE SCALE GENOMIC DNA]</scope>
    <source>
        <strain evidence="3 4">DSM 16268</strain>
    </source>
</reference>
<sequence>MLARHDAAPDPAVLDRLSYYNGMAPSEVSAKACDLAHLPRKPSYYHYDLTRYTRAFPAFLKADVLFGDVITVQPVPTLVKSRPIAPDNGNSILLKLDRLRHFTWERDSIGFRDKRRAAVWRGGLINEQRRDLVQRFYRHPVFDIGHVGAPQPGLDPKRFLSVAEQMRFRYVISVEGNDVATNLKWILASNALCMMPRPRYETWFMEGRLESGVHYVELRPDFADLEEKVAHYDRNEDEALAIIARANAHVRQFLDPRREDLLSLLVLQRYFALTGQLPAGALPERGRFGYSAASARPGS</sequence>
<evidence type="ECO:0000256" key="1">
    <source>
        <dbReference type="ARBA" id="ARBA00022679"/>
    </source>
</evidence>
<name>A0A7W9L1U3_9HYPH</name>
<dbReference type="InterPro" id="IPR006598">
    <property type="entry name" value="CAP10"/>
</dbReference>
<evidence type="ECO:0000313" key="4">
    <source>
        <dbReference type="Proteomes" id="UP000523821"/>
    </source>
</evidence>
<protein>
    <recommendedName>
        <fullName evidence="2">Glycosyl transferase CAP10 domain-containing protein</fullName>
    </recommendedName>
</protein>
<organism evidence="3 4">
    <name type="scientific">Prosthecomicrobium pneumaticum</name>
    <dbReference type="NCBI Taxonomy" id="81895"/>
    <lineage>
        <taxon>Bacteria</taxon>
        <taxon>Pseudomonadati</taxon>
        <taxon>Pseudomonadota</taxon>
        <taxon>Alphaproteobacteria</taxon>
        <taxon>Hyphomicrobiales</taxon>
        <taxon>Kaistiaceae</taxon>
        <taxon>Prosthecomicrobium</taxon>
    </lineage>
</organism>
<dbReference type="GO" id="GO:0016740">
    <property type="term" value="F:transferase activity"/>
    <property type="evidence" value="ECO:0007669"/>
    <property type="project" value="UniProtKB-KW"/>
</dbReference>
<dbReference type="PANTHER" id="PTHR12203:SF35">
    <property type="entry name" value="PROTEIN O-GLUCOSYLTRANSFERASE 1"/>
    <property type="match status" value="1"/>
</dbReference>
<dbReference type="SMART" id="SM00672">
    <property type="entry name" value="CAP10"/>
    <property type="match status" value="1"/>
</dbReference>
<dbReference type="InterPro" id="IPR051091">
    <property type="entry name" value="O-Glucosyltr/Glycosyltrsf_90"/>
</dbReference>
<proteinExistence type="predicted"/>
<keyword evidence="4" id="KW-1185">Reference proteome</keyword>
<dbReference type="Proteomes" id="UP000523821">
    <property type="component" value="Unassembled WGS sequence"/>
</dbReference>
<dbReference type="EMBL" id="JACHOO010000003">
    <property type="protein sequence ID" value="MBB5752994.1"/>
    <property type="molecule type" value="Genomic_DNA"/>
</dbReference>
<feature type="domain" description="Glycosyl transferase CAP10" evidence="2">
    <location>
        <begin position="74"/>
        <end position="271"/>
    </location>
</feature>
<evidence type="ECO:0000313" key="3">
    <source>
        <dbReference type="EMBL" id="MBB5752994.1"/>
    </source>
</evidence>
<comment type="caution">
    <text evidence="3">The sequence shown here is derived from an EMBL/GenBank/DDBJ whole genome shotgun (WGS) entry which is preliminary data.</text>
</comment>
<dbReference type="PANTHER" id="PTHR12203">
    <property type="entry name" value="KDEL LYS-ASP-GLU-LEU CONTAINING - RELATED"/>
    <property type="match status" value="1"/>
</dbReference>
<dbReference type="Pfam" id="PF05686">
    <property type="entry name" value="Glyco_transf_90"/>
    <property type="match status" value="1"/>
</dbReference>
<keyword evidence="1" id="KW-0808">Transferase</keyword>
<accession>A0A7W9L1U3</accession>